<dbReference type="OrthoDB" id="6449114at2759"/>
<comment type="caution">
    <text evidence="2">The sequence shown here is derived from an EMBL/GenBank/DDBJ whole genome shotgun (WGS) entry which is preliminary data.</text>
</comment>
<keyword evidence="3" id="KW-1185">Reference proteome</keyword>
<dbReference type="AlphaFoldDB" id="A0A4Y2PR74"/>
<evidence type="ECO:0000313" key="3">
    <source>
        <dbReference type="Proteomes" id="UP000499080"/>
    </source>
</evidence>
<protein>
    <recommendedName>
        <fullName evidence="4">DDE-1 domain-containing protein</fullName>
    </recommendedName>
</protein>
<sequence length="98" mass="11081">ALIPPGYVSSQNQKARTPDKGEMWHHLLVKTTSSLWSDLAAIQESELDILNSGNNKNNTAMNCDEDEDDEDGNDHDTEINKPSYDEMLKSFETIRRTV</sequence>
<name>A0A4Y2PR74_ARAVE</name>
<dbReference type="Proteomes" id="UP000499080">
    <property type="component" value="Unassembled WGS sequence"/>
</dbReference>
<reference evidence="2 3" key="1">
    <citation type="journal article" date="2019" name="Sci. Rep.">
        <title>Orb-weaving spider Araneus ventricosus genome elucidates the spidroin gene catalogue.</title>
        <authorList>
            <person name="Kono N."/>
            <person name="Nakamura H."/>
            <person name="Ohtoshi R."/>
            <person name="Moran D.A.P."/>
            <person name="Shinohara A."/>
            <person name="Yoshida Y."/>
            <person name="Fujiwara M."/>
            <person name="Mori M."/>
            <person name="Tomita M."/>
            <person name="Arakawa K."/>
        </authorList>
    </citation>
    <scope>NUCLEOTIDE SEQUENCE [LARGE SCALE GENOMIC DNA]</scope>
</reference>
<accession>A0A4Y2PR74</accession>
<evidence type="ECO:0000256" key="1">
    <source>
        <dbReference type="SAM" id="MobiDB-lite"/>
    </source>
</evidence>
<evidence type="ECO:0008006" key="4">
    <source>
        <dbReference type="Google" id="ProtNLM"/>
    </source>
</evidence>
<proteinExistence type="predicted"/>
<feature type="compositionally biased region" description="Polar residues" evidence="1">
    <location>
        <begin position="52"/>
        <end position="61"/>
    </location>
</feature>
<feature type="region of interest" description="Disordered" evidence="1">
    <location>
        <begin position="52"/>
        <end position="81"/>
    </location>
</feature>
<evidence type="ECO:0000313" key="2">
    <source>
        <dbReference type="EMBL" id="GBN54408.1"/>
    </source>
</evidence>
<organism evidence="2 3">
    <name type="scientific">Araneus ventricosus</name>
    <name type="common">Orbweaver spider</name>
    <name type="synonym">Epeira ventricosa</name>
    <dbReference type="NCBI Taxonomy" id="182803"/>
    <lineage>
        <taxon>Eukaryota</taxon>
        <taxon>Metazoa</taxon>
        <taxon>Ecdysozoa</taxon>
        <taxon>Arthropoda</taxon>
        <taxon>Chelicerata</taxon>
        <taxon>Arachnida</taxon>
        <taxon>Araneae</taxon>
        <taxon>Araneomorphae</taxon>
        <taxon>Entelegynae</taxon>
        <taxon>Araneoidea</taxon>
        <taxon>Araneidae</taxon>
        <taxon>Araneus</taxon>
    </lineage>
</organism>
<dbReference type="EMBL" id="BGPR01012076">
    <property type="protein sequence ID" value="GBN54408.1"/>
    <property type="molecule type" value="Genomic_DNA"/>
</dbReference>
<gene>
    <name evidence="2" type="ORF">AVEN_237410_1</name>
</gene>
<feature type="compositionally biased region" description="Acidic residues" evidence="1">
    <location>
        <begin position="63"/>
        <end position="73"/>
    </location>
</feature>
<feature type="non-terminal residue" evidence="2">
    <location>
        <position position="1"/>
    </location>
</feature>